<keyword evidence="4" id="KW-0812">Transmembrane</keyword>
<evidence type="ECO:0000256" key="4">
    <source>
        <dbReference type="ARBA" id="ARBA00022692"/>
    </source>
</evidence>
<reference evidence="9" key="1">
    <citation type="journal article" date="2015" name="BMC Genomics">
        <title>Genomic and transcriptomic analysis of the endophytic fungus Pestalotiopsis fici reveals its lifestyle and high potential for synthesis of natural products.</title>
        <authorList>
            <person name="Wang X."/>
            <person name="Zhang X."/>
            <person name="Liu L."/>
            <person name="Xiang M."/>
            <person name="Wang W."/>
            <person name="Sun X."/>
            <person name="Che Y."/>
            <person name="Guo L."/>
            <person name="Liu G."/>
            <person name="Guo L."/>
            <person name="Wang C."/>
            <person name="Yin W.B."/>
            <person name="Stadler M."/>
            <person name="Zhang X."/>
            <person name="Liu X."/>
        </authorList>
    </citation>
    <scope>NUCLEOTIDE SEQUENCE [LARGE SCALE GENOMIC DNA]</scope>
    <source>
        <strain evidence="9">W106-1 / CGMCC3.15140</strain>
    </source>
</reference>
<comment type="similarity">
    <text evidence="2">Belongs to the wax synthase family.</text>
</comment>
<proteinExistence type="inferred from homology"/>
<dbReference type="OrthoDB" id="1077582at2759"/>
<evidence type="ECO:0000259" key="7">
    <source>
        <dbReference type="Pfam" id="PF13813"/>
    </source>
</evidence>
<evidence type="ECO:0000256" key="6">
    <source>
        <dbReference type="ARBA" id="ARBA00023136"/>
    </source>
</evidence>
<keyword evidence="3" id="KW-0808">Transferase</keyword>
<dbReference type="PANTHER" id="PTHR31595">
    <property type="entry name" value="LONG-CHAIN-ALCOHOL O-FATTY-ACYLTRANSFERASE 3-RELATED"/>
    <property type="match status" value="1"/>
</dbReference>
<keyword evidence="9" id="KW-1185">Reference proteome</keyword>
<dbReference type="InterPro" id="IPR032805">
    <property type="entry name" value="Wax_synthase_dom"/>
</dbReference>
<evidence type="ECO:0000256" key="1">
    <source>
        <dbReference type="ARBA" id="ARBA00004141"/>
    </source>
</evidence>
<dbReference type="GO" id="GO:0016020">
    <property type="term" value="C:membrane"/>
    <property type="evidence" value="ECO:0007669"/>
    <property type="project" value="UniProtKB-SubCell"/>
</dbReference>
<dbReference type="HOGENOM" id="CLU_032731_0_1_1"/>
<sequence length="274" mass="30183">MTAAIALLWNLRRIGTRWQAKNVPCASDVVVSRASLVGRRLASTIIALTILDIMTSAPPPDPAMVGLENQSLSGMGCMSPACLAFRVIGTVSFWLSTALINLVMANTVTLLSVLAGWTLPTVCPPLYGDLLESYSIRNFWGITGHADLATHYMSPKEQHQLASRYLRLWAAFAISGLVHHSSDLAMGVASSDAGALKFFLLQPIGIMLEDGIQALARHGSIPKFIRLMVGYFWVLLFLSWSTPTWFYPQQRLGIRSEDLLPIHVCTYWKIILPL</sequence>
<evidence type="ECO:0000256" key="3">
    <source>
        <dbReference type="ARBA" id="ARBA00022679"/>
    </source>
</evidence>
<dbReference type="RefSeq" id="XP_007836969.1">
    <property type="nucleotide sequence ID" value="XM_007838778.1"/>
</dbReference>
<gene>
    <name evidence="8" type="ORF">PFICI_10197</name>
</gene>
<evidence type="ECO:0000256" key="2">
    <source>
        <dbReference type="ARBA" id="ARBA00007282"/>
    </source>
</evidence>
<dbReference type="GO" id="GO:0006629">
    <property type="term" value="P:lipid metabolic process"/>
    <property type="evidence" value="ECO:0007669"/>
    <property type="project" value="InterPro"/>
</dbReference>
<dbReference type="EMBL" id="KI912115">
    <property type="protein sequence ID" value="ETS78135.1"/>
    <property type="molecule type" value="Genomic_DNA"/>
</dbReference>
<dbReference type="KEGG" id="pfy:PFICI_10197"/>
<dbReference type="Pfam" id="PF13813">
    <property type="entry name" value="MBOAT_2"/>
    <property type="match status" value="1"/>
</dbReference>
<protein>
    <recommendedName>
        <fullName evidence="7">Wax synthase domain-containing protein</fullName>
    </recommendedName>
</protein>
<dbReference type="GO" id="GO:0008374">
    <property type="term" value="F:O-acyltransferase activity"/>
    <property type="evidence" value="ECO:0007669"/>
    <property type="project" value="InterPro"/>
</dbReference>
<dbReference type="InterPro" id="IPR044851">
    <property type="entry name" value="Wax_synthase"/>
</dbReference>
<dbReference type="AlphaFoldDB" id="W3WWA9"/>
<evidence type="ECO:0000313" key="8">
    <source>
        <dbReference type="EMBL" id="ETS78135.1"/>
    </source>
</evidence>
<keyword evidence="5" id="KW-1133">Transmembrane helix</keyword>
<keyword evidence="6" id="KW-0472">Membrane</keyword>
<name>W3WWA9_PESFW</name>
<dbReference type="PANTHER" id="PTHR31595:SF67">
    <property type="entry name" value="WAX SYNTHASE DOMAIN-CONTAINING PROTEIN"/>
    <property type="match status" value="1"/>
</dbReference>
<dbReference type="OMA" id="ATHYMSP"/>
<comment type="subcellular location">
    <subcellularLocation>
        <location evidence="1">Membrane</location>
        <topology evidence="1">Multi-pass membrane protein</topology>
    </subcellularLocation>
</comment>
<accession>W3WWA9</accession>
<dbReference type="Proteomes" id="UP000030651">
    <property type="component" value="Unassembled WGS sequence"/>
</dbReference>
<evidence type="ECO:0000313" key="9">
    <source>
        <dbReference type="Proteomes" id="UP000030651"/>
    </source>
</evidence>
<dbReference type="InParanoid" id="W3WWA9"/>
<organism evidence="8 9">
    <name type="scientific">Pestalotiopsis fici (strain W106-1 / CGMCC3.15140)</name>
    <dbReference type="NCBI Taxonomy" id="1229662"/>
    <lineage>
        <taxon>Eukaryota</taxon>
        <taxon>Fungi</taxon>
        <taxon>Dikarya</taxon>
        <taxon>Ascomycota</taxon>
        <taxon>Pezizomycotina</taxon>
        <taxon>Sordariomycetes</taxon>
        <taxon>Xylariomycetidae</taxon>
        <taxon>Amphisphaeriales</taxon>
        <taxon>Sporocadaceae</taxon>
        <taxon>Pestalotiopsis</taxon>
    </lineage>
</organism>
<dbReference type="eggNOG" id="ENOG502SI5I">
    <property type="taxonomic scope" value="Eukaryota"/>
</dbReference>
<feature type="domain" description="Wax synthase" evidence="7">
    <location>
        <begin position="123"/>
        <end position="201"/>
    </location>
</feature>
<dbReference type="GeneID" id="19275210"/>
<evidence type="ECO:0000256" key="5">
    <source>
        <dbReference type="ARBA" id="ARBA00022989"/>
    </source>
</evidence>